<proteinExistence type="predicted"/>
<protein>
    <submittedName>
        <fullName evidence="1">DegT/DnrJ/EryC1/StrS aminotransferase</fullName>
    </submittedName>
</protein>
<dbReference type="Pfam" id="PF01041">
    <property type="entry name" value="DegT_DnrJ_EryC1"/>
    <property type="match status" value="2"/>
</dbReference>
<keyword evidence="1" id="KW-0032">Aminotransferase</keyword>
<evidence type="ECO:0000313" key="1">
    <source>
        <dbReference type="EMBL" id="CAB4125493.1"/>
    </source>
</evidence>
<dbReference type="InterPro" id="IPR000653">
    <property type="entry name" value="DegT/StrS_aminotransferase"/>
</dbReference>
<dbReference type="Gene3D" id="3.40.640.10">
    <property type="entry name" value="Type I PLP-dependent aspartate aminotransferase-like (Major domain)"/>
    <property type="match status" value="2"/>
</dbReference>
<dbReference type="InterPro" id="IPR015424">
    <property type="entry name" value="PyrdxlP-dep_Trfase"/>
</dbReference>
<dbReference type="GO" id="GO:0008483">
    <property type="term" value="F:transaminase activity"/>
    <property type="evidence" value="ECO:0007669"/>
    <property type="project" value="UniProtKB-KW"/>
</dbReference>
<name>A0A6J5KX46_9CAUD</name>
<dbReference type="SUPFAM" id="SSF53383">
    <property type="entry name" value="PLP-dependent transferases"/>
    <property type="match status" value="1"/>
</dbReference>
<gene>
    <name evidence="1" type="ORF">UFOVP54_153</name>
</gene>
<sequence>MEAITTMLTHNHSLIMDFNTVTEFENQVAQFFGAPYAIAVDACTHGVELCLRYTNADSISVPKNTYLSIPFLFRKLDIWLEWRDEDWKDYYYVTDTVIDAAVLWKRNSYVPGTFMSLSFQYQKHLSLGRGGMILTDNKEAAIGLKKMSYDGRLPNIPWRDQDIDTIGYHYYMTPETAQLGLDKLPAAIEATPRQWTVNDWPDLTQMTIFKQK</sequence>
<keyword evidence="1" id="KW-0808">Transferase</keyword>
<dbReference type="EMBL" id="LR796188">
    <property type="protein sequence ID" value="CAB4125493.1"/>
    <property type="molecule type" value="Genomic_DNA"/>
</dbReference>
<organism evidence="1">
    <name type="scientific">uncultured Caudovirales phage</name>
    <dbReference type="NCBI Taxonomy" id="2100421"/>
    <lineage>
        <taxon>Viruses</taxon>
        <taxon>Duplodnaviria</taxon>
        <taxon>Heunggongvirae</taxon>
        <taxon>Uroviricota</taxon>
        <taxon>Caudoviricetes</taxon>
        <taxon>Peduoviridae</taxon>
        <taxon>Maltschvirus</taxon>
        <taxon>Maltschvirus maltsch</taxon>
    </lineage>
</organism>
<reference evidence="1" key="1">
    <citation type="submission" date="2020-04" db="EMBL/GenBank/DDBJ databases">
        <authorList>
            <person name="Chiriac C."/>
            <person name="Salcher M."/>
            <person name="Ghai R."/>
            <person name="Kavagutti S V."/>
        </authorList>
    </citation>
    <scope>NUCLEOTIDE SEQUENCE</scope>
</reference>
<dbReference type="InterPro" id="IPR015421">
    <property type="entry name" value="PyrdxlP-dep_Trfase_major"/>
</dbReference>
<accession>A0A6J5KX46</accession>